<evidence type="ECO:0000256" key="3">
    <source>
        <dbReference type="ARBA" id="ARBA00022989"/>
    </source>
</evidence>
<dbReference type="HOGENOM" id="CLU_051481_0_0_6"/>
<dbReference type="GO" id="GO:0016020">
    <property type="term" value="C:membrane"/>
    <property type="evidence" value="ECO:0007669"/>
    <property type="project" value="UniProtKB-SubCell"/>
</dbReference>
<dbReference type="PANTHER" id="PTHR37422:SF13">
    <property type="entry name" value="LIPOPOLYSACCHARIDE BIOSYNTHESIS PROTEIN PA4999-RELATED"/>
    <property type="match status" value="1"/>
</dbReference>
<feature type="transmembrane region" description="Helical" evidence="5">
    <location>
        <begin position="317"/>
        <end position="339"/>
    </location>
</feature>
<dbReference type="Proteomes" id="UP000031623">
    <property type="component" value="Chromosome"/>
</dbReference>
<sequence length="401" mass="45626">MITFFVYTRRVLVILIGFAIPISTALTNVLCPLAILLLLAEGQYKQKFNILSRHPLAVIALLLFTIMSLGFLYTPVNWVEAGRMLDKYRELLYIPLFILLFADEKTRRWGLYAFLSAMGVTLFLSYLMTLTGWSIGKGTPQNAFVFKNYITQGLLLALAAYFLAVYAWQQQRWYWLVMILLALYNILFLSEGRTGYLIVFCLILLFSYQTYRLRGLIVGSLLLVLLSGLIYSYSDVVKKRLDSVSENLQHYQQGETDTSVGLRLEFYKNSLVLIAQSPLWGHGTGSFRYEYQQLAQPQGITATTNPHNEYLMIGVQWGLMGMGLFIYLLYQLGLLAVYLPPPQNWMVQGLVVTIAVGCLVNSLLLDTTEGHLFAYLIGVLMGGLNYPKAIFLFRRNHPETD</sequence>
<feature type="transmembrane region" description="Helical" evidence="5">
    <location>
        <begin position="345"/>
        <end position="365"/>
    </location>
</feature>
<evidence type="ECO:0000256" key="1">
    <source>
        <dbReference type="ARBA" id="ARBA00004141"/>
    </source>
</evidence>
<keyword evidence="3 5" id="KW-1133">Transmembrane helix</keyword>
<dbReference type="AlphaFoldDB" id="A0A090AJY8"/>
<name>A0A090AJY8_9GAMM</name>
<dbReference type="PANTHER" id="PTHR37422">
    <property type="entry name" value="TEICHURONIC ACID BIOSYNTHESIS PROTEIN TUAE"/>
    <property type="match status" value="1"/>
</dbReference>
<feature type="transmembrane region" description="Helical" evidence="5">
    <location>
        <begin position="175"/>
        <end position="208"/>
    </location>
</feature>
<proteinExistence type="predicted"/>
<keyword evidence="7" id="KW-0436">Ligase</keyword>
<keyword evidence="2 5" id="KW-0812">Transmembrane</keyword>
<feature type="transmembrane region" description="Helical" evidence="5">
    <location>
        <begin position="149"/>
        <end position="168"/>
    </location>
</feature>
<feature type="transmembrane region" description="Helical" evidence="5">
    <location>
        <begin position="12"/>
        <end position="39"/>
    </location>
</feature>
<dbReference type="InterPro" id="IPR051533">
    <property type="entry name" value="WaaL-like"/>
</dbReference>
<evidence type="ECO:0000313" key="8">
    <source>
        <dbReference type="Proteomes" id="UP000031623"/>
    </source>
</evidence>
<evidence type="ECO:0000259" key="6">
    <source>
        <dbReference type="Pfam" id="PF04932"/>
    </source>
</evidence>
<evidence type="ECO:0000256" key="4">
    <source>
        <dbReference type="ARBA" id="ARBA00023136"/>
    </source>
</evidence>
<dbReference type="Pfam" id="PF04932">
    <property type="entry name" value="Wzy_C"/>
    <property type="match status" value="1"/>
</dbReference>
<dbReference type="EMBL" id="AP014633">
    <property type="protein sequence ID" value="BAP55285.1"/>
    <property type="molecule type" value="Genomic_DNA"/>
</dbReference>
<accession>A0A090AJY8</accession>
<dbReference type="KEGG" id="tig:THII_0988"/>
<feature type="transmembrane region" description="Helical" evidence="5">
    <location>
        <begin position="109"/>
        <end position="129"/>
    </location>
</feature>
<feature type="transmembrane region" description="Helical" evidence="5">
    <location>
        <begin position="372"/>
        <end position="393"/>
    </location>
</feature>
<reference evidence="7 8" key="1">
    <citation type="journal article" date="2014" name="ISME J.">
        <title>Ecophysiology of Thioploca ingrica as revealed by the complete genome sequence supplemented with proteomic evidence.</title>
        <authorList>
            <person name="Kojima H."/>
            <person name="Ogura Y."/>
            <person name="Yamamoto N."/>
            <person name="Togashi T."/>
            <person name="Mori H."/>
            <person name="Watanabe T."/>
            <person name="Nemoto F."/>
            <person name="Kurokawa K."/>
            <person name="Hayashi T."/>
            <person name="Fukui M."/>
        </authorList>
    </citation>
    <scope>NUCLEOTIDE SEQUENCE [LARGE SCALE GENOMIC DNA]</scope>
</reference>
<comment type="subcellular location">
    <subcellularLocation>
        <location evidence="1">Membrane</location>
        <topology evidence="1">Multi-pass membrane protein</topology>
    </subcellularLocation>
</comment>
<keyword evidence="8" id="KW-1185">Reference proteome</keyword>
<evidence type="ECO:0000256" key="5">
    <source>
        <dbReference type="SAM" id="Phobius"/>
    </source>
</evidence>
<evidence type="ECO:0000256" key="2">
    <source>
        <dbReference type="ARBA" id="ARBA00022692"/>
    </source>
</evidence>
<keyword evidence="4 5" id="KW-0472">Membrane</keyword>
<gene>
    <name evidence="7" type="ORF">THII_0988</name>
</gene>
<dbReference type="OrthoDB" id="9795248at2"/>
<dbReference type="STRING" id="40754.THII_0988"/>
<evidence type="ECO:0000313" key="7">
    <source>
        <dbReference type="EMBL" id="BAP55285.1"/>
    </source>
</evidence>
<feature type="transmembrane region" description="Helical" evidence="5">
    <location>
        <begin position="214"/>
        <end position="233"/>
    </location>
</feature>
<protein>
    <submittedName>
        <fullName evidence="7">Lipid A core-O-antigen ligase-like enzyme</fullName>
    </submittedName>
</protein>
<dbReference type="GO" id="GO:0016874">
    <property type="term" value="F:ligase activity"/>
    <property type="evidence" value="ECO:0007669"/>
    <property type="project" value="UniProtKB-KW"/>
</dbReference>
<organism evidence="7 8">
    <name type="scientific">Thioploca ingrica</name>
    <dbReference type="NCBI Taxonomy" id="40754"/>
    <lineage>
        <taxon>Bacteria</taxon>
        <taxon>Pseudomonadati</taxon>
        <taxon>Pseudomonadota</taxon>
        <taxon>Gammaproteobacteria</taxon>
        <taxon>Thiotrichales</taxon>
        <taxon>Thiotrichaceae</taxon>
        <taxon>Thioploca</taxon>
    </lineage>
</organism>
<feature type="domain" description="O-antigen ligase-related" evidence="6">
    <location>
        <begin position="180"/>
        <end position="326"/>
    </location>
</feature>
<feature type="transmembrane region" description="Helical" evidence="5">
    <location>
        <begin position="51"/>
        <end position="73"/>
    </location>
</feature>
<dbReference type="InterPro" id="IPR007016">
    <property type="entry name" value="O-antigen_ligase-rel_domated"/>
</dbReference>